<dbReference type="GeneID" id="35777964"/>
<keyword evidence="2" id="KW-0488">Methylation</keyword>
<keyword evidence="3" id="KW-0281">Fimbrium</keyword>
<dbReference type="Pfam" id="PF00114">
    <property type="entry name" value="Pilin"/>
    <property type="match status" value="1"/>
</dbReference>
<dbReference type="Pfam" id="PF07963">
    <property type="entry name" value="N_methyl"/>
    <property type="match status" value="1"/>
</dbReference>
<dbReference type="NCBIfam" id="TIGR02532">
    <property type="entry name" value="IV_pilin_GFxxxE"/>
    <property type="match status" value="1"/>
</dbReference>
<comment type="similarity">
    <text evidence="1 3">Belongs to the N-Me-Phe pilin family.</text>
</comment>
<dbReference type="PANTHER" id="PTHR30093">
    <property type="entry name" value="GENERAL SECRETION PATHWAY PROTEIN G"/>
    <property type="match status" value="1"/>
</dbReference>
<evidence type="ECO:0000256" key="1">
    <source>
        <dbReference type="ARBA" id="ARBA00005233"/>
    </source>
</evidence>
<name>A0A378Q862_FAUOS</name>
<protein>
    <submittedName>
        <fullName evidence="4">Pilin</fullName>
    </submittedName>
</protein>
<dbReference type="PROSITE" id="PS00409">
    <property type="entry name" value="PROKAR_NTER_METHYL"/>
    <property type="match status" value="1"/>
</dbReference>
<proteinExistence type="inferred from homology"/>
<dbReference type="PANTHER" id="PTHR30093:SF34">
    <property type="entry name" value="PREPILIN PEPTIDASE-DEPENDENT PROTEIN D"/>
    <property type="match status" value="1"/>
</dbReference>
<organism evidence="4 5">
    <name type="scientific">Faucicola osloensis</name>
    <name type="common">Moraxella osloensis</name>
    <dbReference type="NCBI Taxonomy" id="34062"/>
    <lineage>
        <taxon>Bacteria</taxon>
        <taxon>Pseudomonadati</taxon>
        <taxon>Pseudomonadota</taxon>
        <taxon>Gammaproteobacteria</taxon>
        <taxon>Moraxellales</taxon>
        <taxon>Moraxellaceae</taxon>
        <taxon>Faucicola</taxon>
    </lineage>
</organism>
<dbReference type="InterPro" id="IPR001082">
    <property type="entry name" value="Pilin"/>
</dbReference>
<keyword evidence="5" id="KW-1185">Reference proteome</keyword>
<dbReference type="AlphaFoldDB" id="A0A378Q862"/>
<dbReference type="GO" id="GO:0007155">
    <property type="term" value="P:cell adhesion"/>
    <property type="evidence" value="ECO:0007669"/>
    <property type="project" value="InterPro"/>
</dbReference>
<accession>A0A378Q862</accession>
<dbReference type="EMBL" id="UGPY01000001">
    <property type="protein sequence ID" value="STY96991.1"/>
    <property type="molecule type" value="Genomic_DNA"/>
</dbReference>
<dbReference type="GO" id="GO:0043107">
    <property type="term" value="P:type IV pilus-dependent motility"/>
    <property type="evidence" value="ECO:0007669"/>
    <property type="project" value="TreeGrafter"/>
</dbReference>
<dbReference type="SUPFAM" id="SSF54523">
    <property type="entry name" value="Pili subunits"/>
    <property type="match status" value="1"/>
</dbReference>
<dbReference type="RefSeq" id="WP_156627541.1">
    <property type="nucleotide sequence ID" value="NZ_CBCRZU010000024.1"/>
</dbReference>
<evidence type="ECO:0000313" key="4">
    <source>
        <dbReference type="EMBL" id="STY96991.1"/>
    </source>
</evidence>
<evidence type="ECO:0000256" key="3">
    <source>
        <dbReference type="RuleBase" id="RU000389"/>
    </source>
</evidence>
<evidence type="ECO:0000313" key="5">
    <source>
        <dbReference type="Proteomes" id="UP000255230"/>
    </source>
</evidence>
<dbReference type="InterPro" id="IPR045584">
    <property type="entry name" value="Pilin-like"/>
</dbReference>
<evidence type="ECO:0000256" key="2">
    <source>
        <dbReference type="ARBA" id="ARBA00022481"/>
    </source>
</evidence>
<dbReference type="InterPro" id="IPR012902">
    <property type="entry name" value="N_methyl_site"/>
</dbReference>
<sequence>MNAQKGFTLIELMIVVAIIGILAAIAIPAYQDYTIRAKISEGLTLSNGLKTAIAESFQSKGPSSMACTDATTCASIGASPMDATALAGNKNVASITSDAAGVITIVYKPAVVPTGSNNLTLTPVGADGTTALNLSAAASAGSQVNWRCGGTGTTVAAKFLPANCRGT</sequence>
<reference evidence="4 5" key="1">
    <citation type="submission" date="2018-06" db="EMBL/GenBank/DDBJ databases">
        <authorList>
            <consortium name="Pathogen Informatics"/>
            <person name="Doyle S."/>
        </authorList>
    </citation>
    <scope>NUCLEOTIDE SEQUENCE [LARGE SCALE GENOMIC DNA]</scope>
    <source>
        <strain evidence="4 5">NCTC10465</strain>
    </source>
</reference>
<gene>
    <name evidence="4" type="primary">pilE1</name>
    <name evidence="4" type="ORF">NCTC10465_00758</name>
</gene>
<dbReference type="Proteomes" id="UP000255230">
    <property type="component" value="Unassembled WGS sequence"/>
</dbReference>
<dbReference type="Gene3D" id="3.30.700.10">
    <property type="entry name" value="Glycoprotein, Type 4 Pilin"/>
    <property type="match status" value="1"/>
</dbReference>
<dbReference type="GO" id="GO:0044096">
    <property type="term" value="C:type IV pilus"/>
    <property type="evidence" value="ECO:0007669"/>
    <property type="project" value="TreeGrafter"/>
</dbReference>